<dbReference type="AlphaFoldDB" id="A0A2T1A6U4"/>
<dbReference type="GO" id="GO:0003700">
    <property type="term" value="F:DNA-binding transcription factor activity"/>
    <property type="evidence" value="ECO:0007669"/>
    <property type="project" value="TreeGrafter"/>
</dbReference>
<dbReference type="PANTHER" id="PTHR30055">
    <property type="entry name" value="HTH-TYPE TRANSCRIPTIONAL REGULATOR RUTR"/>
    <property type="match status" value="1"/>
</dbReference>
<dbReference type="GO" id="GO:0000976">
    <property type="term" value="F:transcription cis-regulatory region binding"/>
    <property type="evidence" value="ECO:0007669"/>
    <property type="project" value="TreeGrafter"/>
</dbReference>
<proteinExistence type="predicted"/>
<sequence length="209" mass="22521">MTERPTKRRHIAPAETRRKLIDATVACLVAFGYSGTTTQRVQTAAGVSRGALLHHFPTKPDLFVGAIHYVAEVQAAQLRELAERLPGAVPDPAGTDRITKAVGAVRQAMSGATFLAGVELWLAARTDESLRATLMPAERQVGKELGDIARLLFGEPYASGPGFEIAFDSLLQLLRGLALTGVLRTNPHTEEQVIDAWITVFPALCARTP</sequence>
<comment type="caution">
    <text evidence="4">The sequence shown here is derived from an EMBL/GenBank/DDBJ whole genome shotgun (WGS) entry which is preliminary data.</text>
</comment>
<dbReference type="PROSITE" id="PS50977">
    <property type="entry name" value="HTH_TETR_2"/>
    <property type="match status" value="1"/>
</dbReference>
<reference evidence="4 5" key="1">
    <citation type="submission" date="2018-03" db="EMBL/GenBank/DDBJ databases">
        <title>Genomic Encyclopedia of Archaeal and Bacterial Type Strains, Phase II (KMG-II): from individual species to whole genera.</title>
        <authorList>
            <person name="Goeker M."/>
        </authorList>
    </citation>
    <scope>NUCLEOTIDE SEQUENCE [LARGE SCALE GENOMIC DNA]</scope>
    <source>
        <strain evidence="4 5">DSM 100065</strain>
    </source>
</reference>
<dbReference type="Gene3D" id="1.10.357.10">
    <property type="entry name" value="Tetracycline Repressor, domain 2"/>
    <property type="match status" value="1"/>
</dbReference>
<dbReference type="PANTHER" id="PTHR30055:SF226">
    <property type="entry name" value="HTH-TYPE TRANSCRIPTIONAL REGULATOR PKSA"/>
    <property type="match status" value="1"/>
</dbReference>
<keyword evidence="1 2" id="KW-0238">DNA-binding</keyword>
<dbReference type="PRINTS" id="PR00455">
    <property type="entry name" value="HTHTETR"/>
</dbReference>
<feature type="domain" description="HTH tetR-type" evidence="3">
    <location>
        <begin position="14"/>
        <end position="74"/>
    </location>
</feature>
<dbReference type="SUPFAM" id="SSF46689">
    <property type="entry name" value="Homeodomain-like"/>
    <property type="match status" value="1"/>
</dbReference>
<protein>
    <submittedName>
        <fullName evidence="4">TetR family transcriptional regulator</fullName>
    </submittedName>
</protein>
<accession>A0A2T1A6U4</accession>
<evidence type="ECO:0000313" key="4">
    <source>
        <dbReference type="EMBL" id="PRZ44316.1"/>
    </source>
</evidence>
<keyword evidence="5" id="KW-1185">Reference proteome</keyword>
<dbReference type="InterPro" id="IPR009057">
    <property type="entry name" value="Homeodomain-like_sf"/>
</dbReference>
<dbReference type="RefSeq" id="WP_170110925.1">
    <property type="nucleotide sequence ID" value="NZ_PVUE01000001.1"/>
</dbReference>
<evidence type="ECO:0000256" key="1">
    <source>
        <dbReference type="ARBA" id="ARBA00023125"/>
    </source>
</evidence>
<evidence type="ECO:0000313" key="5">
    <source>
        <dbReference type="Proteomes" id="UP000237752"/>
    </source>
</evidence>
<evidence type="ECO:0000259" key="3">
    <source>
        <dbReference type="PROSITE" id="PS50977"/>
    </source>
</evidence>
<dbReference type="Pfam" id="PF00440">
    <property type="entry name" value="TetR_N"/>
    <property type="match status" value="1"/>
</dbReference>
<evidence type="ECO:0000256" key="2">
    <source>
        <dbReference type="PROSITE-ProRule" id="PRU00335"/>
    </source>
</evidence>
<dbReference type="InterPro" id="IPR050109">
    <property type="entry name" value="HTH-type_TetR-like_transc_reg"/>
</dbReference>
<dbReference type="Proteomes" id="UP000237752">
    <property type="component" value="Unassembled WGS sequence"/>
</dbReference>
<name>A0A2T1A6U4_9ACTN</name>
<dbReference type="EMBL" id="PVUE01000001">
    <property type="protein sequence ID" value="PRZ44316.1"/>
    <property type="molecule type" value="Genomic_DNA"/>
</dbReference>
<organism evidence="4 5">
    <name type="scientific">Antricoccus suffuscus</name>
    <dbReference type="NCBI Taxonomy" id="1629062"/>
    <lineage>
        <taxon>Bacteria</taxon>
        <taxon>Bacillati</taxon>
        <taxon>Actinomycetota</taxon>
        <taxon>Actinomycetes</taxon>
        <taxon>Geodermatophilales</taxon>
        <taxon>Antricoccaceae</taxon>
        <taxon>Antricoccus</taxon>
    </lineage>
</organism>
<dbReference type="InterPro" id="IPR001647">
    <property type="entry name" value="HTH_TetR"/>
</dbReference>
<gene>
    <name evidence="4" type="ORF">CLV47_101442</name>
</gene>
<feature type="DNA-binding region" description="H-T-H motif" evidence="2">
    <location>
        <begin position="37"/>
        <end position="56"/>
    </location>
</feature>